<dbReference type="InterPro" id="IPR020846">
    <property type="entry name" value="MFS_dom"/>
</dbReference>
<dbReference type="Gene3D" id="1.20.1250.20">
    <property type="entry name" value="MFS general substrate transporter like domains"/>
    <property type="match status" value="1"/>
</dbReference>
<accession>A0AAN8NZZ6</accession>
<feature type="domain" description="Major facilitator superfamily (MFS) profile" evidence="7">
    <location>
        <begin position="1"/>
        <end position="45"/>
    </location>
</feature>
<evidence type="ECO:0000256" key="2">
    <source>
        <dbReference type="ARBA" id="ARBA00022448"/>
    </source>
</evidence>
<comment type="subcellular location">
    <subcellularLocation>
        <location evidence="1">Membrane</location>
        <topology evidence="1">Multi-pass membrane protein</topology>
    </subcellularLocation>
</comment>
<dbReference type="InterPro" id="IPR005828">
    <property type="entry name" value="MFS_sugar_transport-like"/>
</dbReference>
<keyword evidence="4 6" id="KW-1133">Transmembrane helix</keyword>
<dbReference type="GO" id="GO:0016020">
    <property type="term" value="C:membrane"/>
    <property type="evidence" value="ECO:0007669"/>
    <property type="project" value="UniProtKB-SubCell"/>
</dbReference>
<dbReference type="PANTHER" id="PTHR48020:SF12">
    <property type="entry name" value="PROTON MYO-INOSITOL COTRANSPORTER"/>
    <property type="match status" value="1"/>
</dbReference>
<reference evidence="8 9" key="1">
    <citation type="submission" date="2023-10" db="EMBL/GenBank/DDBJ databases">
        <title>Genomes of two closely related lineages of the louse Polyplax serrata with different host specificities.</title>
        <authorList>
            <person name="Martinu J."/>
            <person name="Tarabai H."/>
            <person name="Stefka J."/>
            <person name="Hypsa V."/>
        </authorList>
    </citation>
    <scope>NUCLEOTIDE SEQUENCE [LARGE SCALE GENOMIC DNA]</scope>
    <source>
        <strain evidence="8">HR10_N</strain>
    </source>
</reference>
<keyword evidence="2" id="KW-0813">Transport</keyword>
<evidence type="ECO:0000259" key="7">
    <source>
        <dbReference type="PROSITE" id="PS50850"/>
    </source>
</evidence>
<evidence type="ECO:0000313" key="9">
    <source>
        <dbReference type="Proteomes" id="UP001372834"/>
    </source>
</evidence>
<evidence type="ECO:0000256" key="3">
    <source>
        <dbReference type="ARBA" id="ARBA00022692"/>
    </source>
</evidence>
<keyword evidence="3 6" id="KW-0812">Transmembrane</keyword>
<dbReference type="AlphaFoldDB" id="A0AAN8NZZ6"/>
<evidence type="ECO:0000313" key="8">
    <source>
        <dbReference type="EMBL" id="KAK6636498.1"/>
    </source>
</evidence>
<evidence type="ECO:0000256" key="6">
    <source>
        <dbReference type="SAM" id="Phobius"/>
    </source>
</evidence>
<gene>
    <name evidence="8" type="ORF">RUM43_010159</name>
</gene>
<proteinExistence type="predicted"/>
<feature type="transmembrane region" description="Helical" evidence="6">
    <location>
        <begin position="21"/>
        <end position="41"/>
    </location>
</feature>
<dbReference type="EMBL" id="JAWJWE010000004">
    <property type="protein sequence ID" value="KAK6636498.1"/>
    <property type="molecule type" value="Genomic_DNA"/>
</dbReference>
<sequence length="68" mass="7717">MLDFQSLDYFGDLIAAFGQDWTFWLFTVVSALGVAFVYFLVPETKGKTLEEIQRDLTGIENKGFDVDS</sequence>
<dbReference type="PANTHER" id="PTHR48020">
    <property type="entry name" value="PROTON MYO-INOSITOL COTRANSPORTER"/>
    <property type="match status" value="1"/>
</dbReference>
<dbReference type="SUPFAM" id="SSF103473">
    <property type="entry name" value="MFS general substrate transporter"/>
    <property type="match status" value="1"/>
</dbReference>
<dbReference type="GO" id="GO:0022857">
    <property type="term" value="F:transmembrane transporter activity"/>
    <property type="evidence" value="ECO:0007669"/>
    <property type="project" value="InterPro"/>
</dbReference>
<dbReference type="InterPro" id="IPR036259">
    <property type="entry name" value="MFS_trans_sf"/>
</dbReference>
<protein>
    <recommendedName>
        <fullName evidence="7">Major facilitator superfamily (MFS) profile domain-containing protein</fullName>
    </recommendedName>
</protein>
<dbReference type="Pfam" id="PF00083">
    <property type="entry name" value="Sugar_tr"/>
    <property type="match status" value="1"/>
</dbReference>
<evidence type="ECO:0000256" key="5">
    <source>
        <dbReference type="ARBA" id="ARBA00023136"/>
    </source>
</evidence>
<comment type="caution">
    <text evidence="8">The sequence shown here is derived from an EMBL/GenBank/DDBJ whole genome shotgun (WGS) entry which is preliminary data.</text>
</comment>
<keyword evidence="5 6" id="KW-0472">Membrane</keyword>
<dbReference type="PROSITE" id="PS50850">
    <property type="entry name" value="MFS"/>
    <property type="match status" value="1"/>
</dbReference>
<organism evidence="8 9">
    <name type="scientific">Polyplax serrata</name>
    <name type="common">Common mouse louse</name>
    <dbReference type="NCBI Taxonomy" id="468196"/>
    <lineage>
        <taxon>Eukaryota</taxon>
        <taxon>Metazoa</taxon>
        <taxon>Ecdysozoa</taxon>
        <taxon>Arthropoda</taxon>
        <taxon>Hexapoda</taxon>
        <taxon>Insecta</taxon>
        <taxon>Pterygota</taxon>
        <taxon>Neoptera</taxon>
        <taxon>Paraneoptera</taxon>
        <taxon>Psocodea</taxon>
        <taxon>Troctomorpha</taxon>
        <taxon>Phthiraptera</taxon>
        <taxon>Anoplura</taxon>
        <taxon>Polyplacidae</taxon>
        <taxon>Polyplax</taxon>
    </lineage>
</organism>
<dbReference type="Proteomes" id="UP001372834">
    <property type="component" value="Unassembled WGS sequence"/>
</dbReference>
<evidence type="ECO:0000256" key="4">
    <source>
        <dbReference type="ARBA" id="ARBA00022989"/>
    </source>
</evidence>
<name>A0AAN8NZZ6_POLSC</name>
<evidence type="ECO:0000256" key="1">
    <source>
        <dbReference type="ARBA" id="ARBA00004141"/>
    </source>
</evidence>
<dbReference type="InterPro" id="IPR050814">
    <property type="entry name" value="Myo-inositol_Transporter"/>
</dbReference>